<keyword evidence="1" id="KW-0732">Signal</keyword>
<accession>A0AA41ZF20</accession>
<comment type="caution">
    <text evidence="3">The sequence shown here is derived from an EMBL/GenBank/DDBJ whole genome shotgun (WGS) entry which is preliminary data.</text>
</comment>
<dbReference type="PANTHER" id="PTHR30535:SF34">
    <property type="entry name" value="MOLYBDATE-BINDING PROTEIN MOLA"/>
    <property type="match status" value="1"/>
</dbReference>
<organism evidence="3 4">
    <name type="scientific">Larsenimonas rhizosphaerae</name>
    <dbReference type="NCBI Taxonomy" id="2944682"/>
    <lineage>
        <taxon>Bacteria</taxon>
        <taxon>Pseudomonadati</taxon>
        <taxon>Pseudomonadota</taxon>
        <taxon>Gammaproteobacteria</taxon>
        <taxon>Oceanospirillales</taxon>
        <taxon>Halomonadaceae</taxon>
        <taxon>Larsenimonas</taxon>
    </lineage>
</organism>
<dbReference type="Proteomes" id="UP001165678">
    <property type="component" value="Unassembled WGS sequence"/>
</dbReference>
<dbReference type="PROSITE" id="PS50983">
    <property type="entry name" value="FE_B12_PBP"/>
    <property type="match status" value="1"/>
</dbReference>
<dbReference type="SUPFAM" id="SSF53807">
    <property type="entry name" value="Helical backbone' metal receptor"/>
    <property type="match status" value="1"/>
</dbReference>
<evidence type="ECO:0000256" key="1">
    <source>
        <dbReference type="SAM" id="SignalP"/>
    </source>
</evidence>
<proteinExistence type="predicted"/>
<feature type="signal peptide" evidence="1">
    <location>
        <begin position="1"/>
        <end position="26"/>
    </location>
</feature>
<gene>
    <name evidence="3" type="ORF">OQ287_01840</name>
</gene>
<dbReference type="Pfam" id="PF01497">
    <property type="entry name" value="Peripla_BP_2"/>
    <property type="match status" value="1"/>
</dbReference>
<dbReference type="AlphaFoldDB" id="A0AA41ZF20"/>
<feature type="chain" id="PRO_5041415792" evidence="1">
    <location>
        <begin position="27"/>
        <end position="376"/>
    </location>
</feature>
<keyword evidence="4" id="KW-1185">Reference proteome</keyword>
<sequence length="376" mass="40945">MHRARYCLLMACLLTGLLLSSLAAQAASGYPRHLTDLAGRHVTIDARPQRIFLLQPRQFYALMLVSDQPTRHLAGFGAPLAHYDPGMARWLTATWPMLDHIPHLARSSSAPLNVERLLALRPDLVILPLSQQADLATTQALSTLKRLGISVLYLDFHTHPLKNTPRSLKLLGQALNRTEAASRAVALIDQHQKRLDEALATARTRPSVLLAIAPGLKVACCRTNIGTGLDLLLTRAGGHNAVSMAREGSPVINNEWVLSHPPDHIVATAGQWPDGSTVRAGIGVDRATLLKGLGQLEELPGWKTLSAVHRGHLHALWHGFHQGPFAMVALEQLAVWLHPEVTRGIDPRDTFRQLLALAGLDLPEPATFQGTSVPTP</sequence>
<dbReference type="EMBL" id="JAPIVE010000001">
    <property type="protein sequence ID" value="MCX2522974.1"/>
    <property type="molecule type" value="Genomic_DNA"/>
</dbReference>
<evidence type="ECO:0000313" key="3">
    <source>
        <dbReference type="EMBL" id="MCX2522974.1"/>
    </source>
</evidence>
<dbReference type="RefSeq" id="WP_265895393.1">
    <property type="nucleotide sequence ID" value="NZ_JAPIVE010000001.1"/>
</dbReference>
<name>A0AA41ZF20_9GAMM</name>
<dbReference type="Gene3D" id="3.40.50.1980">
    <property type="entry name" value="Nitrogenase molybdenum iron protein domain"/>
    <property type="match status" value="2"/>
</dbReference>
<reference evidence="3" key="1">
    <citation type="submission" date="2022-11" db="EMBL/GenBank/DDBJ databases">
        <title>Larsenimonas rhizosphaerae sp. nov., isolated from a tidal mudflat.</title>
        <authorList>
            <person name="Lee S.D."/>
            <person name="Kim I.S."/>
        </authorList>
    </citation>
    <scope>NUCLEOTIDE SEQUENCE</scope>
    <source>
        <strain evidence="3">GH2-1</strain>
    </source>
</reference>
<evidence type="ECO:0000313" key="4">
    <source>
        <dbReference type="Proteomes" id="UP001165678"/>
    </source>
</evidence>
<protein>
    <submittedName>
        <fullName evidence="3">ABC transporter substrate-binding protein</fullName>
    </submittedName>
</protein>
<dbReference type="PANTHER" id="PTHR30535">
    <property type="entry name" value="VITAMIN B12-BINDING PROTEIN"/>
    <property type="match status" value="1"/>
</dbReference>
<evidence type="ECO:0000259" key="2">
    <source>
        <dbReference type="PROSITE" id="PS50983"/>
    </source>
</evidence>
<feature type="domain" description="Fe/B12 periplasmic-binding" evidence="2">
    <location>
        <begin position="50"/>
        <end position="345"/>
    </location>
</feature>
<dbReference type="InterPro" id="IPR002491">
    <property type="entry name" value="ABC_transptr_periplasmic_BD"/>
</dbReference>
<dbReference type="InterPro" id="IPR050902">
    <property type="entry name" value="ABC_Transporter_SBP"/>
</dbReference>